<proteinExistence type="predicted"/>
<accession>A0A1M5GPH5</accession>
<sequence>MTPLDQIVQRGLDAPWVREFRRGVERCRATCPYFDFCGGGHPANRLFETGRLDGTETDHCRNSKIALVEGMIDLANRHAH</sequence>
<dbReference type="EMBL" id="FQVN01000006">
    <property type="protein sequence ID" value="SHG05596.1"/>
    <property type="molecule type" value="Genomic_DNA"/>
</dbReference>
<keyword evidence="2" id="KW-1185">Reference proteome</keyword>
<name>A0A1M5GPH5_STRHI</name>
<gene>
    <name evidence="1" type="ORF">SAMN05444320_106208</name>
</gene>
<reference evidence="1 2" key="1">
    <citation type="submission" date="2016-11" db="EMBL/GenBank/DDBJ databases">
        <authorList>
            <person name="Jaros S."/>
            <person name="Januszkiewicz K."/>
            <person name="Wedrychowicz H."/>
        </authorList>
    </citation>
    <scope>NUCLEOTIDE SEQUENCE [LARGE SCALE GENOMIC DNA]</scope>
    <source>
        <strain evidence="1 2">DSM 44523</strain>
    </source>
</reference>
<evidence type="ECO:0000313" key="1">
    <source>
        <dbReference type="EMBL" id="SHG05596.1"/>
    </source>
</evidence>
<dbReference type="AlphaFoldDB" id="A0A1M5GPH5"/>
<protein>
    <submittedName>
        <fullName evidence="1">Radical SAM additional 4Fe4S-binding SPASM domain-containing protein</fullName>
    </submittedName>
</protein>
<organism evidence="1 2">
    <name type="scientific">Streptoalloteichus hindustanus</name>
    <dbReference type="NCBI Taxonomy" id="2017"/>
    <lineage>
        <taxon>Bacteria</taxon>
        <taxon>Bacillati</taxon>
        <taxon>Actinomycetota</taxon>
        <taxon>Actinomycetes</taxon>
        <taxon>Pseudonocardiales</taxon>
        <taxon>Pseudonocardiaceae</taxon>
        <taxon>Streptoalloteichus</taxon>
    </lineage>
</organism>
<dbReference type="STRING" id="2017.SAMN05444320_106208"/>
<dbReference type="RefSeq" id="WP_200797600.1">
    <property type="nucleotide sequence ID" value="NZ_FQVN01000006.1"/>
</dbReference>
<dbReference type="Proteomes" id="UP000184501">
    <property type="component" value="Unassembled WGS sequence"/>
</dbReference>
<evidence type="ECO:0000313" key="2">
    <source>
        <dbReference type="Proteomes" id="UP000184501"/>
    </source>
</evidence>